<feature type="transmembrane region" description="Helical" evidence="5">
    <location>
        <begin position="316"/>
        <end position="333"/>
    </location>
</feature>
<evidence type="ECO:0000313" key="8">
    <source>
        <dbReference type="Proteomes" id="UP000748756"/>
    </source>
</evidence>
<feature type="transmembrane region" description="Helical" evidence="5">
    <location>
        <begin position="339"/>
        <end position="363"/>
    </location>
</feature>
<feature type="transmembrane region" description="Helical" evidence="5">
    <location>
        <begin position="188"/>
        <end position="209"/>
    </location>
</feature>
<feature type="transmembrane region" description="Helical" evidence="5">
    <location>
        <begin position="247"/>
        <end position="271"/>
    </location>
</feature>
<dbReference type="EMBL" id="JAAAUQ010000001">
    <property type="protein sequence ID" value="KAF9157119.1"/>
    <property type="molecule type" value="Genomic_DNA"/>
</dbReference>
<keyword evidence="3 5" id="KW-1133">Transmembrane helix</keyword>
<dbReference type="Gene3D" id="1.20.1250.20">
    <property type="entry name" value="MFS general substrate transporter like domains"/>
    <property type="match status" value="2"/>
</dbReference>
<dbReference type="GO" id="GO:0022857">
    <property type="term" value="F:transmembrane transporter activity"/>
    <property type="evidence" value="ECO:0007669"/>
    <property type="project" value="InterPro"/>
</dbReference>
<evidence type="ECO:0000256" key="1">
    <source>
        <dbReference type="ARBA" id="ARBA00004141"/>
    </source>
</evidence>
<proteinExistence type="predicted"/>
<sequence length="480" mass="51731">MSNFAPADGQTVVYRTYKTRFVGLFAIVILNISTGFVWLTYSSALNAAKAYLNTDEMIVNLTTILYFIAFLIMSPVSGWMFEKKGIKYSLLFGAIIQLIGAAIRYIATFVASSPANPGPRLALTLVGQVIASGAQPFFLNAPPKFAAVWFSEDGRTTATMIGSVANALAAALAQLIIPVITVETDPETMASSVLLCLVLSVVAIVPVLFTPALPPTPPSPSAAAALEENVEEPFWVSLKKVGSNRQFMILMTLFGTFVGFFNAFSSLITTFTKPFGYSAEESGYFGAAMVVAGLVGAGFSGPIMDRTKQFKSVVKSMVPLSTLSYIVFCFVVRKDFFIGIMIVSIFIGLFSFTMLPVVLELGVECTYPVTPASSTSLLWGSGQFFAVVFLFVLQALQNDEKAVETGVNAPLIFIAAFCVLASIPVYFFKSPYLRLEAEGRARSSQGHVVVDSKVPYGTDDYGMDEVSLEDTKDVKSAMAV</sequence>
<gene>
    <name evidence="7" type="ORF">BG015_000012</name>
</gene>
<evidence type="ECO:0000256" key="4">
    <source>
        <dbReference type="ARBA" id="ARBA00023136"/>
    </source>
</evidence>
<dbReference type="Proteomes" id="UP000748756">
    <property type="component" value="Unassembled WGS sequence"/>
</dbReference>
<comment type="caution">
    <text evidence="7">The sequence shown here is derived from an EMBL/GenBank/DDBJ whole genome shotgun (WGS) entry which is preliminary data.</text>
</comment>
<dbReference type="InterPro" id="IPR049680">
    <property type="entry name" value="FLVCR1-2_SLC49-like"/>
</dbReference>
<feature type="transmembrane region" description="Helical" evidence="5">
    <location>
        <begin position="408"/>
        <end position="428"/>
    </location>
</feature>
<keyword evidence="8" id="KW-1185">Reference proteome</keyword>
<dbReference type="PROSITE" id="PS50850">
    <property type="entry name" value="MFS"/>
    <property type="match status" value="1"/>
</dbReference>
<feature type="transmembrane region" description="Helical" evidence="5">
    <location>
        <begin position="88"/>
        <end position="107"/>
    </location>
</feature>
<feature type="transmembrane region" description="Helical" evidence="5">
    <location>
        <begin position="160"/>
        <end position="182"/>
    </location>
</feature>
<dbReference type="AlphaFoldDB" id="A0A9P5VFF0"/>
<dbReference type="InterPro" id="IPR020846">
    <property type="entry name" value="MFS_dom"/>
</dbReference>
<protein>
    <recommendedName>
        <fullName evidence="6">Major facilitator superfamily (MFS) profile domain-containing protein</fullName>
    </recommendedName>
</protein>
<keyword evidence="4 5" id="KW-0472">Membrane</keyword>
<dbReference type="Pfam" id="PF07690">
    <property type="entry name" value="MFS_1"/>
    <property type="match status" value="1"/>
</dbReference>
<dbReference type="PANTHER" id="PTHR10924:SF6">
    <property type="entry name" value="SOLUTE CARRIER FAMILY 49 MEMBER A3"/>
    <property type="match status" value="1"/>
</dbReference>
<name>A0A9P5VFF0_9FUNG</name>
<evidence type="ECO:0000256" key="3">
    <source>
        <dbReference type="ARBA" id="ARBA00022989"/>
    </source>
</evidence>
<organism evidence="7 8">
    <name type="scientific">Linnemannia schmuckeri</name>
    <dbReference type="NCBI Taxonomy" id="64567"/>
    <lineage>
        <taxon>Eukaryota</taxon>
        <taxon>Fungi</taxon>
        <taxon>Fungi incertae sedis</taxon>
        <taxon>Mucoromycota</taxon>
        <taxon>Mortierellomycotina</taxon>
        <taxon>Mortierellomycetes</taxon>
        <taxon>Mortierellales</taxon>
        <taxon>Mortierellaceae</taxon>
        <taxon>Linnemannia</taxon>
    </lineage>
</organism>
<evidence type="ECO:0000256" key="5">
    <source>
        <dbReference type="SAM" id="Phobius"/>
    </source>
</evidence>
<feature type="domain" description="Major facilitator superfamily (MFS) profile" evidence="6">
    <location>
        <begin position="19"/>
        <end position="433"/>
    </location>
</feature>
<dbReference type="SUPFAM" id="SSF103473">
    <property type="entry name" value="MFS general substrate transporter"/>
    <property type="match status" value="1"/>
</dbReference>
<dbReference type="InterPro" id="IPR036259">
    <property type="entry name" value="MFS_trans_sf"/>
</dbReference>
<dbReference type="OrthoDB" id="422206at2759"/>
<feature type="transmembrane region" description="Helical" evidence="5">
    <location>
        <begin position="283"/>
        <end position="304"/>
    </location>
</feature>
<evidence type="ECO:0000259" key="6">
    <source>
        <dbReference type="PROSITE" id="PS50850"/>
    </source>
</evidence>
<dbReference type="PANTHER" id="PTHR10924">
    <property type="entry name" value="MAJOR FACILITATOR SUPERFAMILY PROTEIN-RELATED"/>
    <property type="match status" value="1"/>
</dbReference>
<feature type="transmembrane region" description="Helical" evidence="5">
    <location>
        <begin position="375"/>
        <end position="396"/>
    </location>
</feature>
<reference evidence="7" key="1">
    <citation type="journal article" date="2020" name="Fungal Divers.">
        <title>Resolving the Mortierellaceae phylogeny through synthesis of multi-gene phylogenetics and phylogenomics.</title>
        <authorList>
            <person name="Vandepol N."/>
            <person name="Liber J."/>
            <person name="Desiro A."/>
            <person name="Na H."/>
            <person name="Kennedy M."/>
            <person name="Barry K."/>
            <person name="Grigoriev I.V."/>
            <person name="Miller A.N."/>
            <person name="O'Donnell K."/>
            <person name="Stajich J.E."/>
            <person name="Bonito G."/>
        </authorList>
    </citation>
    <scope>NUCLEOTIDE SEQUENCE</scope>
    <source>
        <strain evidence="7">NRRL 6426</strain>
    </source>
</reference>
<feature type="transmembrane region" description="Helical" evidence="5">
    <location>
        <begin position="61"/>
        <end position="81"/>
    </location>
</feature>
<keyword evidence="2 5" id="KW-0812">Transmembrane</keyword>
<comment type="subcellular location">
    <subcellularLocation>
        <location evidence="1">Membrane</location>
        <topology evidence="1">Multi-pass membrane protein</topology>
    </subcellularLocation>
</comment>
<dbReference type="GO" id="GO:0016020">
    <property type="term" value="C:membrane"/>
    <property type="evidence" value="ECO:0007669"/>
    <property type="project" value="UniProtKB-SubCell"/>
</dbReference>
<dbReference type="InterPro" id="IPR011701">
    <property type="entry name" value="MFS"/>
</dbReference>
<feature type="transmembrane region" description="Helical" evidence="5">
    <location>
        <begin position="21"/>
        <end position="41"/>
    </location>
</feature>
<accession>A0A9P5VFF0</accession>
<evidence type="ECO:0000313" key="7">
    <source>
        <dbReference type="EMBL" id="KAF9157119.1"/>
    </source>
</evidence>
<evidence type="ECO:0000256" key="2">
    <source>
        <dbReference type="ARBA" id="ARBA00022692"/>
    </source>
</evidence>